<gene>
    <name evidence="9" type="primary">MED8</name>
    <name evidence="11" type="ORF">PV10_01997</name>
</gene>
<keyword evidence="7 9" id="KW-0539">Nucleus</keyword>
<evidence type="ECO:0000256" key="4">
    <source>
        <dbReference type="ARBA" id="ARBA00023015"/>
    </source>
</evidence>
<dbReference type="GO" id="GO:0016592">
    <property type="term" value="C:mediator complex"/>
    <property type="evidence" value="ECO:0007669"/>
    <property type="project" value="InterPro"/>
</dbReference>
<evidence type="ECO:0000256" key="7">
    <source>
        <dbReference type="ARBA" id="ARBA00023242"/>
    </source>
</evidence>
<keyword evidence="6 9" id="KW-0804">Transcription</keyword>
<evidence type="ECO:0000256" key="5">
    <source>
        <dbReference type="ARBA" id="ARBA00023159"/>
    </source>
</evidence>
<dbReference type="VEuPathDB" id="FungiDB:PV10_01997"/>
<dbReference type="Pfam" id="PF10232">
    <property type="entry name" value="Med8"/>
    <property type="match status" value="1"/>
</dbReference>
<dbReference type="PANTHER" id="PTHR13074">
    <property type="entry name" value="MEDIATOR OF RNA POLYMERASE II TRANSCRIPTION SUBUNIT 8"/>
    <property type="match status" value="1"/>
</dbReference>
<evidence type="ECO:0000313" key="12">
    <source>
        <dbReference type="Proteomes" id="UP000054302"/>
    </source>
</evidence>
<protein>
    <recommendedName>
        <fullName evidence="3 9">Mediator of RNA polymerase II transcription subunit 8</fullName>
    </recommendedName>
    <alternativeName>
        <fullName evidence="8 9">Mediator complex subunit 8</fullName>
    </alternativeName>
</protein>
<dbReference type="GeneID" id="27319842"/>
<evidence type="ECO:0000256" key="1">
    <source>
        <dbReference type="ARBA" id="ARBA00004123"/>
    </source>
</evidence>
<dbReference type="EMBL" id="KN847521">
    <property type="protein sequence ID" value="KIV94209.1"/>
    <property type="molecule type" value="Genomic_DNA"/>
</dbReference>
<comment type="similarity">
    <text evidence="2 9">Belongs to the Mediator complex subunit 8 family.</text>
</comment>
<evidence type="ECO:0000256" key="10">
    <source>
        <dbReference type="SAM" id="MobiDB-lite"/>
    </source>
</evidence>
<organism evidence="11 12">
    <name type="scientific">Exophiala mesophila</name>
    <name type="common">Black yeast-like fungus</name>
    <dbReference type="NCBI Taxonomy" id="212818"/>
    <lineage>
        <taxon>Eukaryota</taxon>
        <taxon>Fungi</taxon>
        <taxon>Dikarya</taxon>
        <taxon>Ascomycota</taxon>
        <taxon>Pezizomycotina</taxon>
        <taxon>Eurotiomycetes</taxon>
        <taxon>Chaetothyriomycetidae</taxon>
        <taxon>Chaetothyriales</taxon>
        <taxon>Herpotrichiellaceae</taxon>
        <taxon>Exophiala</taxon>
    </lineage>
</organism>
<dbReference type="GO" id="GO:0000978">
    <property type="term" value="F:RNA polymerase II cis-regulatory region sequence-specific DNA binding"/>
    <property type="evidence" value="ECO:0007669"/>
    <property type="project" value="TreeGrafter"/>
</dbReference>
<dbReference type="HOGENOM" id="CLU_074399_1_1_1"/>
<name>A0A0D1ZJT3_EXOME</name>
<comment type="function">
    <text evidence="9">Component of the Mediator complex, a coactivator involved in the regulated transcription of nearly all RNA polymerase II-dependent genes. Mediator functions as a bridge to convey information from gene-specific regulatory proteins to the basal RNA polymerase II transcription machinery. Mediator is recruited to promoters by direct interactions with regulatory proteins and serves as a scaffold for the assembly of a functional preinitiation complex with RNA polymerase II and the general transcription factors.</text>
</comment>
<reference evidence="11 12" key="1">
    <citation type="submission" date="2015-01" db="EMBL/GenBank/DDBJ databases">
        <title>The Genome Sequence of Exophiala mesophila CBS40295.</title>
        <authorList>
            <consortium name="The Broad Institute Genomics Platform"/>
            <person name="Cuomo C."/>
            <person name="de Hoog S."/>
            <person name="Gorbushina A."/>
            <person name="Stielow B."/>
            <person name="Teixiera M."/>
            <person name="Abouelleil A."/>
            <person name="Chapman S.B."/>
            <person name="Priest M."/>
            <person name="Young S.K."/>
            <person name="Wortman J."/>
            <person name="Nusbaum C."/>
            <person name="Birren B."/>
        </authorList>
    </citation>
    <scope>NUCLEOTIDE SEQUENCE [LARGE SCALE GENOMIC DNA]</scope>
    <source>
        <strain evidence="11 12">CBS 40295</strain>
    </source>
</reference>
<dbReference type="PANTHER" id="PTHR13074:SF9">
    <property type="entry name" value="MEDIATOR OF RNA POLYMERASE II TRANSCRIPTION SUBUNIT 8"/>
    <property type="match status" value="1"/>
</dbReference>
<dbReference type="GO" id="GO:0006357">
    <property type="term" value="P:regulation of transcription by RNA polymerase II"/>
    <property type="evidence" value="ECO:0007669"/>
    <property type="project" value="InterPro"/>
</dbReference>
<dbReference type="InterPro" id="IPR019364">
    <property type="entry name" value="Mediatior_Med8_fun/met"/>
</dbReference>
<dbReference type="Gene3D" id="6.10.250.2610">
    <property type="match status" value="1"/>
</dbReference>
<evidence type="ECO:0000256" key="6">
    <source>
        <dbReference type="ARBA" id="ARBA00023163"/>
    </source>
</evidence>
<dbReference type="Proteomes" id="UP000054302">
    <property type="component" value="Unassembled WGS sequence"/>
</dbReference>
<dbReference type="GO" id="GO:0070847">
    <property type="term" value="C:core mediator complex"/>
    <property type="evidence" value="ECO:0007669"/>
    <property type="project" value="TreeGrafter"/>
</dbReference>
<comment type="subcellular location">
    <subcellularLocation>
        <location evidence="1 9">Nucleus</location>
    </subcellularLocation>
</comment>
<proteinExistence type="inferred from homology"/>
<accession>A0A0D1ZJT3</accession>
<feature type="region of interest" description="Disordered" evidence="10">
    <location>
        <begin position="169"/>
        <end position="248"/>
    </location>
</feature>
<keyword evidence="4 9" id="KW-0805">Transcription regulation</keyword>
<dbReference type="Gene3D" id="1.20.58.1710">
    <property type="match status" value="1"/>
</dbReference>
<evidence type="ECO:0000256" key="3">
    <source>
        <dbReference type="ARBA" id="ARBA00020637"/>
    </source>
</evidence>
<dbReference type="GO" id="GO:0003712">
    <property type="term" value="F:transcription coregulator activity"/>
    <property type="evidence" value="ECO:0007669"/>
    <property type="project" value="InterPro"/>
</dbReference>
<dbReference type="AlphaFoldDB" id="A0A0D1ZJT3"/>
<keyword evidence="5 9" id="KW-0010">Activator</keyword>
<dbReference type="OrthoDB" id="5329317at2759"/>
<comment type="subunit">
    <text evidence="9">Component of the Mediator complex.</text>
</comment>
<feature type="compositionally biased region" description="Acidic residues" evidence="10">
    <location>
        <begin position="175"/>
        <end position="201"/>
    </location>
</feature>
<dbReference type="RefSeq" id="XP_016225783.1">
    <property type="nucleotide sequence ID" value="XM_016366265.1"/>
</dbReference>
<evidence type="ECO:0000256" key="8">
    <source>
        <dbReference type="ARBA" id="ARBA00031261"/>
    </source>
</evidence>
<sequence length="248" mass="27770">MSVLDQDQIRALDKTRQLLLSLHTALVALRSEVSQNPGLPSWPALQAHANLLSSNLQTIADQLSTHSESFSSTLVNPLPQFPGKERSFILETLLRTKLEPSTQDWISDGEDIASRQQKQGHVGLAEAERDRLWQWGPHSANMIARGQKWGADYTLEEVRKGIESVRTGLHRELIEPQDEAEDEDEQGDEDEEDEITDDEAEQNPTENDNKMDTRPSDVSTNGAPDKFTLAATSMMPMTSLHRFMSTGH</sequence>
<evidence type="ECO:0000256" key="9">
    <source>
        <dbReference type="RuleBase" id="RU364144"/>
    </source>
</evidence>
<evidence type="ECO:0000313" key="11">
    <source>
        <dbReference type="EMBL" id="KIV94209.1"/>
    </source>
</evidence>
<dbReference type="OMA" id="WAPIEAN"/>
<evidence type="ECO:0000256" key="2">
    <source>
        <dbReference type="ARBA" id="ARBA00005716"/>
    </source>
</evidence>
<keyword evidence="12" id="KW-1185">Reference proteome</keyword>